<evidence type="ECO:0000313" key="1">
    <source>
        <dbReference type="EMBL" id="KAH7996807.1"/>
    </source>
</evidence>
<sequence length="246" mass="27936">MGLMGMNSSAALSPKLEVMQEKIVVGKYLEILAVSLLLLLCFTHSGFGENCIFTEELLPTTSISSTIKKLKGLLLLDYPVSLPSNLKSDELCFELWQLHFISRELNRMLQVAGSELRKNISELETRMNLEDLFEDCKIESDCVDFERSNISVFFDSIPKIFRAVRDKMEDLPKDFSSCTPIRCQPDSLSTPYVSYSSQMLNTIEASKAANHQRHHWLLIPISLLVYLFISVKCSSRSTFQPQPLQV</sequence>
<name>A0ACB8EVK3_9SAUR</name>
<comment type="caution">
    <text evidence="1">The sequence shown here is derived from an EMBL/GenBank/DDBJ whole genome shotgun (WGS) entry which is preliminary data.</text>
</comment>
<protein>
    <submittedName>
        <fullName evidence="1">Uncharacterized protein</fullName>
    </submittedName>
</protein>
<dbReference type="EMBL" id="CM037628">
    <property type="protein sequence ID" value="KAH7996807.1"/>
    <property type="molecule type" value="Genomic_DNA"/>
</dbReference>
<reference evidence="1" key="1">
    <citation type="submission" date="2021-08" db="EMBL/GenBank/DDBJ databases">
        <title>The first chromosome-level gecko genome reveals the dynamic sex chromosomes of Neotropical dwarf geckos (Sphaerodactylidae: Sphaerodactylus).</title>
        <authorList>
            <person name="Pinto B.J."/>
            <person name="Keating S.E."/>
            <person name="Gamble T."/>
        </authorList>
    </citation>
    <scope>NUCLEOTIDE SEQUENCE</scope>
    <source>
        <strain evidence="1">TG3544</strain>
    </source>
</reference>
<dbReference type="Proteomes" id="UP000827872">
    <property type="component" value="Linkage Group LG15"/>
</dbReference>
<proteinExistence type="predicted"/>
<accession>A0ACB8EVK3</accession>
<evidence type="ECO:0000313" key="2">
    <source>
        <dbReference type="Proteomes" id="UP000827872"/>
    </source>
</evidence>
<keyword evidence="2" id="KW-1185">Reference proteome</keyword>
<organism evidence="1 2">
    <name type="scientific">Sphaerodactylus townsendi</name>
    <dbReference type="NCBI Taxonomy" id="933632"/>
    <lineage>
        <taxon>Eukaryota</taxon>
        <taxon>Metazoa</taxon>
        <taxon>Chordata</taxon>
        <taxon>Craniata</taxon>
        <taxon>Vertebrata</taxon>
        <taxon>Euteleostomi</taxon>
        <taxon>Lepidosauria</taxon>
        <taxon>Squamata</taxon>
        <taxon>Bifurcata</taxon>
        <taxon>Gekkota</taxon>
        <taxon>Sphaerodactylidae</taxon>
        <taxon>Sphaerodactylus</taxon>
    </lineage>
</organism>
<gene>
    <name evidence="1" type="ORF">K3G42_011078</name>
</gene>